<evidence type="ECO:0000259" key="1">
    <source>
        <dbReference type="Pfam" id="PF13545"/>
    </source>
</evidence>
<feature type="domain" description="HTH crp-type" evidence="1">
    <location>
        <begin position="3"/>
        <end position="45"/>
    </location>
</feature>
<dbReference type="Gene3D" id="1.10.10.10">
    <property type="entry name" value="Winged helix-like DNA-binding domain superfamily/Winged helix DNA-binding domain"/>
    <property type="match status" value="1"/>
</dbReference>
<dbReference type="SUPFAM" id="SSF46785">
    <property type="entry name" value="Winged helix' DNA-binding domain"/>
    <property type="match status" value="1"/>
</dbReference>
<dbReference type="AlphaFoldDB" id="A0A413QKT0"/>
<proteinExistence type="predicted"/>
<protein>
    <recommendedName>
        <fullName evidence="1">HTH crp-type domain-containing protein</fullName>
    </recommendedName>
</protein>
<organism evidence="2 3">
    <name type="scientific">Dorea formicigenerans</name>
    <dbReference type="NCBI Taxonomy" id="39486"/>
    <lineage>
        <taxon>Bacteria</taxon>
        <taxon>Bacillati</taxon>
        <taxon>Bacillota</taxon>
        <taxon>Clostridia</taxon>
        <taxon>Lachnospirales</taxon>
        <taxon>Lachnospiraceae</taxon>
        <taxon>Dorea</taxon>
    </lineage>
</organism>
<dbReference type="EMBL" id="QSEW01000006">
    <property type="protein sequence ID" value="RHA00074.1"/>
    <property type="molecule type" value="Genomic_DNA"/>
</dbReference>
<evidence type="ECO:0000313" key="2">
    <source>
        <dbReference type="EMBL" id="RHA00074.1"/>
    </source>
</evidence>
<dbReference type="InterPro" id="IPR012318">
    <property type="entry name" value="HTH_CRP"/>
</dbReference>
<comment type="caution">
    <text evidence="2">The sequence shown here is derived from an EMBL/GenBank/DDBJ whole genome shotgun (WGS) entry which is preliminary data.</text>
</comment>
<dbReference type="Proteomes" id="UP000284962">
    <property type="component" value="Unassembled WGS sequence"/>
</dbReference>
<dbReference type="Pfam" id="PF13545">
    <property type="entry name" value="HTH_Crp_2"/>
    <property type="match status" value="1"/>
</dbReference>
<dbReference type="GO" id="GO:0003677">
    <property type="term" value="F:DNA binding"/>
    <property type="evidence" value="ECO:0007669"/>
    <property type="project" value="InterPro"/>
</dbReference>
<name>A0A413QKT0_9FIRM</name>
<dbReference type="GO" id="GO:0006355">
    <property type="term" value="P:regulation of DNA-templated transcription"/>
    <property type="evidence" value="ECO:0007669"/>
    <property type="project" value="InterPro"/>
</dbReference>
<reference evidence="2 3" key="1">
    <citation type="submission" date="2018-08" db="EMBL/GenBank/DDBJ databases">
        <title>A genome reference for cultivated species of the human gut microbiota.</title>
        <authorList>
            <person name="Zou Y."/>
            <person name="Xue W."/>
            <person name="Luo G."/>
        </authorList>
    </citation>
    <scope>NUCLEOTIDE SEQUENCE [LARGE SCALE GENOMIC DNA]</scope>
    <source>
        <strain evidence="2 3">AM46-16</strain>
    </source>
</reference>
<accession>A0A413QKT0</accession>
<dbReference type="InterPro" id="IPR036388">
    <property type="entry name" value="WH-like_DNA-bd_sf"/>
</dbReference>
<sequence length="75" mass="8483">MILGQEELASTVNISAIQAKRALAQLKEEGAIELKCGEIIIKNIEVVKKHISETLYTQEEQKVNILRLYNMNRTA</sequence>
<dbReference type="InterPro" id="IPR036390">
    <property type="entry name" value="WH_DNA-bd_sf"/>
</dbReference>
<gene>
    <name evidence="2" type="ORF">DW957_07465</name>
</gene>
<evidence type="ECO:0000313" key="3">
    <source>
        <dbReference type="Proteomes" id="UP000284962"/>
    </source>
</evidence>